<gene>
    <name evidence="2" type="ORF">PHYPA_001712</name>
</gene>
<dbReference type="InParanoid" id="A0A2K1LB95"/>
<keyword evidence="4" id="KW-1185">Reference proteome</keyword>
<evidence type="ECO:0000313" key="3">
    <source>
        <dbReference type="EnsemblPlants" id="Pp3c1_36850V3.1"/>
    </source>
</evidence>
<name>A0A2K1LB95_PHYPA</name>
<evidence type="ECO:0000256" key="1">
    <source>
        <dbReference type="SAM" id="MobiDB-lite"/>
    </source>
</evidence>
<feature type="region of interest" description="Disordered" evidence="1">
    <location>
        <begin position="1"/>
        <end position="22"/>
    </location>
</feature>
<sequence>MSRKTDSQHWPELFAVAGNSTK</sequence>
<protein>
    <submittedName>
        <fullName evidence="2 3">Uncharacterized protein</fullName>
    </submittedName>
</protein>
<organism evidence="2">
    <name type="scientific">Physcomitrium patens</name>
    <name type="common">Spreading-leaved earth moss</name>
    <name type="synonym">Physcomitrella patens</name>
    <dbReference type="NCBI Taxonomy" id="3218"/>
    <lineage>
        <taxon>Eukaryota</taxon>
        <taxon>Viridiplantae</taxon>
        <taxon>Streptophyta</taxon>
        <taxon>Embryophyta</taxon>
        <taxon>Bryophyta</taxon>
        <taxon>Bryophytina</taxon>
        <taxon>Bryopsida</taxon>
        <taxon>Funariidae</taxon>
        <taxon>Funariales</taxon>
        <taxon>Funariaceae</taxon>
        <taxon>Physcomitrium</taxon>
    </lineage>
</organism>
<evidence type="ECO:0000313" key="4">
    <source>
        <dbReference type="Proteomes" id="UP000006727"/>
    </source>
</evidence>
<reference evidence="2 4" key="1">
    <citation type="journal article" date="2008" name="Science">
        <title>The Physcomitrella genome reveals evolutionary insights into the conquest of land by plants.</title>
        <authorList>
            <person name="Rensing S."/>
            <person name="Lang D."/>
            <person name="Zimmer A."/>
            <person name="Terry A."/>
            <person name="Salamov A."/>
            <person name="Shapiro H."/>
            <person name="Nishiyama T."/>
            <person name="Perroud P.-F."/>
            <person name="Lindquist E."/>
            <person name="Kamisugi Y."/>
            <person name="Tanahashi T."/>
            <person name="Sakakibara K."/>
            <person name="Fujita T."/>
            <person name="Oishi K."/>
            <person name="Shin-I T."/>
            <person name="Kuroki Y."/>
            <person name="Toyoda A."/>
            <person name="Suzuki Y."/>
            <person name="Hashimoto A."/>
            <person name="Yamaguchi K."/>
            <person name="Sugano A."/>
            <person name="Kohara Y."/>
            <person name="Fujiyama A."/>
            <person name="Anterola A."/>
            <person name="Aoki S."/>
            <person name="Ashton N."/>
            <person name="Barbazuk W.B."/>
            <person name="Barker E."/>
            <person name="Bennetzen J."/>
            <person name="Bezanilla M."/>
            <person name="Blankenship R."/>
            <person name="Cho S.H."/>
            <person name="Dutcher S."/>
            <person name="Estelle M."/>
            <person name="Fawcett J.A."/>
            <person name="Gundlach H."/>
            <person name="Hanada K."/>
            <person name="Heyl A."/>
            <person name="Hicks K.A."/>
            <person name="Hugh J."/>
            <person name="Lohr M."/>
            <person name="Mayer K."/>
            <person name="Melkozernov A."/>
            <person name="Murata T."/>
            <person name="Nelson D."/>
            <person name="Pils B."/>
            <person name="Prigge M."/>
            <person name="Reiss B."/>
            <person name="Renner T."/>
            <person name="Rombauts S."/>
            <person name="Rushton P."/>
            <person name="Sanderfoot A."/>
            <person name="Schween G."/>
            <person name="Shiu S.-H."/>
            <person name="Stueber K."/>
            <person name="Theodoulou F.L."/>
            <person name="Tu H."/>
            <person name="Van de Peer Y."/>
            <person name="Verrier P.J."/>
            <person name="Waters E."/>
            <person name="Wood A."/>
            <person name="Yang L."/>
            <person name="Cove D."/>
            <person name="Cuming A."/>
            <person name="Hasebe M."/>
            <person name="Lucas S."/>
            <person name="Mishler D.B."/>
            <person name="Reski R."/>
            <person name="Grigoriev I."/>
            <person name="Quatrano R.S."/>
            <person name="Boore J.L."/>
        </authorList>
    </citation>
    <scope>NUCLEOTIDE SEQUENCE [LARGE SCALE GENOMIC DNA]</scope>
    <source>
        <strain evidence="3 4">cv. Gransden 2004</strain>
    </source>
</reference>
<dbReference type="EnsemblPlants" id="Pp3c1_36850V3.1">
    <property type="protein sequence ID" value="Pp3c1_36850V3.1"/>
    <property type="gene ID" value="Pp3c1_36850"/>
</dbReference>
<reference evidence="2 4" key="2">
    <citation type="journal article" date="2018" name="Plant J.">
        <title>The Physcomitrella patens chromosome-scale assembly reveals moss genome structure and evolution.</title>
        <authorList>
            <person name="Lang D."/>
            <person name="Ullrich K.K."/>
            <person name="Murat F."/>
            <person name="Fuchs J."/>
            <person name="Jenkins J."/>
            <person name="Haas F.B."/>
            <person name="Piednoel M."/>
            <person name="Gundlach H."/>
            <person name="Van Bel M."/>
            <person name="Meyberg R."/>
            <person name="Vives C."/>
            <person name="Morata J."/>
            <person name="Symeonidi A."/>
            <person name="Hiss M."/>
            <person name="Muchero W."/>
            <person name="Kamisugi Y."/>
            <person name="Saleh O."/>
            <person name="Blanc G."/>
            <person name="Decker E.L."/>
            <person name="van Gessel N."/>
            <person name="Grimwood J."/>
            <person name="Hayes R.D."/>
            <person name="Graham S.W."/>
            <person name="Gunter L.E."/>
            <person name="McDaniel S.F."/>
            <person name="Hoernstein S.N.W."/>
            <person name="Larsson A."/>
            <person name="Li F.W."/>
            <person name="Perroud P.F."/>
            <person name="Phillips J."/>
            <person name="Ranjan P."/>
            <person name="Rokshar D.S."/>
            <person name="Rothfels C.J."/>
            <person name="Schneider L."/>
            <person name="Shu S."/>
            <person name="Stevenson D.W."/>
            <person name="Thummler F."/>
            <person name="Tillich M."/>
            <person name="Villarreal Aguilar J.C."/>
            <person name="Widiez T."/>
            <person name="Wong G.K."/>
            <person name="Wymore A."/>
            <person name="Zhang Y."/>
            <person name="Zimmer A.D."/>
            <person name="Quatrano R.S."/>
            <person name="Mayer K.F.X."/>
            <person name="Goodstein D."/>
            <person name="Casacuberta J.M."/>
            <person name="Vandepoele K."/>
            <person name="Reski R."/>
            <person name="Cuming A.C."/>
            <person name="Tuskan G.A."/>
            <person name="Maumus F."/>
            <person name="Salse J."/>
            <person name="Schmutz J."/>
            <person name="Rensing S.A."/>
        </authorList>
    </citation>
    <scope>NUCLEOTIDE SEQUENCE [LARGE SCALE GENOMIC DNA]</scope>
    <source>
        <strain evidence="3 4">cv. Gransden 2004</strain>
    </source>
</reference>
<proteinExistence type="predicted"/>
<dbReference type="Proteomes" id="UP000006727">
    <property type="component" value="Chromosome 1"/>
</dbReference>
<accession>A0A2K1LB95</accession>
<evidence type="ECO:0000313" key="2">
    <source>
        <dbReference type="EMBL" id="PNR63287.1"/>
    </source>
</evidence>
<dbReference type="AlphaFoldDB" id="A0A2K1LB95"/>
<reference evidence="3" key="3">
    <citation type="submission" date="2020-12" db="UniProtKB">
        <authorList>
            <consortium name="EnsemblPlants"/>
        </authorList>
    </citation>
    <scope>IDENTIFICATION</scope>
</reference>
<dbReference type="Gramene" id="Pp3c1_36850V3.1">
    <property type="protein sequence ID" value="Pp3c1_36850V3.1"/>
    <property type="gene ID" value="Pp3c1_36850"/>
</dbReference>
<dbReference type="EMBL" id="ABEU02000001">
    <property type="protein sequence ID" value="PNR63287.1"/>
    <property type="molecule type" value="Genomic_DNA"/>
</dbReference>